<sequence length="464" mass="48431">DSIDVTANRPGTQFEIAVTASGSAVAQIDTLTISTPTVAVKQKMTLTLTTAADSDVFTIKINGVTVATGTTTGTDKTVTRDAIEALLLANAYFVANFAYADNSTDALDIEALVAGEPFTMEETVDATSAWDITEDTANVVGTQFKFTLDDKVFQYASATTNITTERDALLALLQADTDFDDLVGFTSSSTNAILVTALTAGLAFTMTYANESPKGDDGAATDPTFTTTTANVAASTYSWAEQTGNTIGTQFKFIIDGRELLYASSSATVLTERDALLALLQADTLFALEVAFAALSTDALTITALVAGNPHTITFQNENGVGDAGTDATEALVATTANVTGEPIPFGRGLARNTADDIAVLPSATAFVFEGISVNRAKGRPKDTSVSPPVTGDAVYNGDEAVPVLRKGRIYVRPETAVTVASGVFLRHTVESGDATHSPGRFRGTDVGAEVDEITQGARWITSA</sequence>
<evidence type="ECO:0000313" key="1">
    <source>
        <dbReference type="EMBL" id="KKL05800.1"/>
    </source>
</evidence>
<dbReference type="EMBL" id="LAZR01043971">
    <property type="protein sequence ID" value="KKL05800.1"/>
    <property type="molecule type" value="Genomic_DNA"/>
</dbReference>
<comment type="caution">
    <text evidence="1">The sequence shown here is derived from an EMBL/GenBank/DDBJ whole genome shotgun (WGS) entry which is preliminary data.</text>
</comment>
<protein>
    <submittedName>
        <fullName evidence="1">Uncharacterized protein</fullName>
    </submittedName>
</protein>
<reference evidence="1" key="1">
    <citation type="journal article" date="2015" name="Nature">
        <title>Complex archaea that bridge the gap between prokaryotes and eukaryotes.</title>
        <authorList>
            <person name="Spang A."/>
            <person name="Saw J.H."/>
            <person name="Jorgensen S.L."/>
            <person name="Zaremba-Niedzwiedzka K."/>
            <person name="Martijn J."/>
            <person name="Lind A.E."/>
            <person name="van Eijk R."/>
            <person name="Schleper C."/>
            <person name="Guy L."/>
            <person name="Ettema T.J."/>
        </authorList>
    </citation>
    <scope>NUCLEOTIDE SEQUENCE</scope>
</reference>
<name>A0A0F9A8L7_9ZZZZ</name>
<gene>
    <name evidence="1" type="ORF">LCGC14_2602410</name>
</gene>
<dbReference type="InterPro" id="IPR054438">
    <property type="entry name" value="Struct_cement_gp24/gp6"/>
</dbReference>
<accession>A0A0F9A8L7</accession>
<organism evidence="1">
    <name type="scientific">marine sediment metagenome</name>
    <dbReference type="NCBI Taxonomy" id="412755"/>
    <lineage>
        <taxon>unclassified sequences</taxon>
        <taxon>metagenomes</taxon>
        <taxon>ecological metagenomes</taxon>
    </lineage>
</organism>
<dbReference type="AlphaFoldDB" id="A0A0F9A8L7"/>
<feature type="non-terminal residue" evidence="1">
    <location>
        <position position="464"/>
    </location>
</feature>
<feature type="non-terminal residue" evidence="1">
    <location>
        <position position="1"/>
    </location>
</feature>
<dbReference type="Pfam" id="PF22758">
    <property type="entry name" value="Phage_cement"/>
    <property type="match status" value="1"/>
</dbReference>
<proteinExistence type="predicted"/>